<protein>
    <submittedName>
        <fullName evidence="2">Uncharacterized protein</fullName>
    </submittedName>
</protein>
<feature type="compositionally biased region" description="Basic and acidic residues" evidence="1">
    <location>
        <begin position="665"/>
        <end position="678"/>
    </location>
</feature>
<feature type="region of interest" description="Disordered" evidence="1">
    <location>
        <begin position="654"/>
        <end position="697"/>
    </location>
</feature>
<feature type="region of interest" description="Disordered" evidence="1">
    <location>
        <begin position="441"/>
        <end position="501"/>
    </location>
</feature>
<dbReference type="Proteomes" id="UP000799770">
    <property type="component" value="Unassembled WGS sequence"/>
</dbReference>
<dbReference type="EMBL" id="ML977312">
    <property type="protein sequence ID" value="KAF2121092.1"/>
    <property type="molecule type" value="Genomic_DNA"/>
</dbReference>
<dbReference type="AlphaFoldDB" id="A0A6A5ZN80"/>
<feature type="compositionally biased region" description="Polar residues" evidence="1">
    <location>
        <begin position="260"/>
        <end position="279"/>
    </location>
</feature>
<feature type="compositionally biased region" description="Low complexity" evidence="1">
    <location>
        <begin position="142"/>
        <end position="152"/>
    </location>
</feature>
<feature type="region of interest" description="Disordered" evidence="1">
    <location>
        <begin position="307"/>
        <end position="377"/>
    </location>
</feature>
<organism evidence="2 3">
    <name type="scientific">Lophiotrema nucula</name>
    <dbReference type="NCBI Taxonomy" id="690887"/>
    <lineage>
        <taxon>Eukaryota</taxon>
        <taxon>Fungi</taxon>
        <taxon>Dikarya</taxon>
        <taxon>Ascomycota</taxon>
        <taxon>Pezizomycotina</taxon>
        <taxon>Dothideomycetes</taxon>
        <taxon>Pleosporomycetidae</taxon>
        <taxon>Pleosporales</taxon>
        <taxon>Lophiotremataceae</taxon>
        <taxon>Lophiotrema</taxon>
    </lineage>
</organism>
<feature type="compositionally biased region" description="Polar residues" evidence="1">
    <location>
        <begin position="131"/>
        <end position="141"/>
    </location>
</feature>
<feature type="compositionally biased region" description="Low complexity" evidence="1">
    <location>
        <begin position="490"/>
        <end position="501"/>
    </location>
</feature>
<evidence type="ECO:0000313" key="2">
    <source>
        <dbReference type="EMBL" id="KAF2121092.1"/>
    </source>
</evidence>
<reference evidence="2" key="1">
    <citation type="journal article" date="2020" name="Stud. Mycol.">
        <title>101 Dothideomycetes genomes: a test case for predicting lifestyles and emergence of pathogens.</title>
        <authorList>
            <person name="Haridas S."/>
            <person name="Albert R."/>
            <person name="Binder M."/>
            <person name="Bloem J."/>
            <person name="Labutti K."/>
            <person name="Salamov A."/>
            <person name="Andreopoulos B."/>
            <person name="Baker S."/>
            <person name="Barry K."/>
            <person name="Bills G."/>
            <person name="Bluhm B."/>
            <person name="Cannon C."/>
            <person name="Castanera R."/>
            <person name="Culley D."/>
            <person name="Daum C."/>
            <person name="Ezra D."/>
            <person name="Gonzalez J."/>
            <person name="Henrissat B."/>
            <person name="Kuo A."/>
            <person name="Liang C."/>
            <person name="Lipzen A."/>
            <person name="Lutzoni F."/>
            <person name="Magnuson J."/>
            <person name="Mondo S."/>
            <person name="Nolan M."/>
            <person name="Ohm R."/>
            <person name="Pangilinan J."/>
            <person name="Park H.-J."/>
            <person name="Ramirez L."/>
            <person name="Alfaro M."/>
            <person name="Sun H."/>
            <person name="Tritt A."/>
            <person name="Yoshinaga Y."/>
            <person name="Zwiers L.-H."/>
            <person name="Turgeon B."/>
            <person name="Goodwin S."/>
            <person name="Spatafora J."/>
            <person name="Crous P."/>
            <person name="Grigoriev I."/>
        </authorList>
    </citation>
    <scope>NUCLEOTIDE SEQUENCE</scope>
    <source>
        <strain evidence="2">CBS 627.86</strain>
    </source>
</reference>
<gene>
    <name evidence="2" type="ORF">BDV96DRAFT_203522</name>
</gene>
<name>A0A6A5ZN80_9PLEO</name>
<feature type="compositionally biased region" description="Polar residues" evidence="1">
    <location>
        <begin position="475"/>
        <end position="489"/>
    </location>
</feature>
<accession>A0A6A5ZN80</accession>
<feature type="compositionally biased region" description="Polar residues" evidence="1">
    <location>
        <begin position="106"/>
        <end position="124"/>
    </location>
</feature>
<keyword evidence="3" id="KW-1185">Reference proteome</keyword>
<evidence type="ECO:0000313" key="3">
    <source>
        <dbReference type="Proteomes" id="UP000799770"/>
    </source>
</evidence>
<sequence length="818" mass="87893">MKTFKSLNIFYLIKTSLQLCRSNDLSWDARRDIAFLAMFYGKEIEGFRQQLNQKELQDLFFSTSYFSKLAPEDQRKCTLALLGRDIPPMPRSAPPTAGALPKPPTQALSAPHSSQRLSATSSQAARPVLISHQSTPHLKQVSTPSIPTTSPPLHNNTRGPLHNRAASINSPPMPLPYAGVSNRSQMAPTNATGREQYVRYHTVSAGNTPNLSTHTSRDVSPQLLPSNPVRPSSSESRLPSQQSNGQPMALPNSIPIPPNFSRNARPTLQQGLSPKQSMPSMAISHGRQPARVFGPHPSQSGVSISLNNTQPAGAPLASAGGRNSGPQRWHQEQLYDSRTQPFPNPVAGGSQSSGLRLVGPGGLYPSAPKPTSTTPQGLAAQVKDGRKSPQLVHAALAAPQSAAVFELPATSTPAPIMPQELPAMPVSPITPEATPHIYQPGDVSPLKPHSQNTLAPGLPASLMIGGPAAHHRQRTPPQSQPSSVQTFPTQQADSSSFQQSSGTAYQAYAGLISPPLQPAGPTSNYAPVAKLEHRYAQTPFPGETKQTALAKFVDQPATSYVAYAAPSQQQGPILRKPTPDHPQPLKIAKGSLPTPPPTAVPNTYETNPYAAHTTSNTQNGEDVLAETMTVVNTQLNAQQQSSYITNYNYYDETSAPYYPSPPTDSPHKDQEMDRRDKTMSQASLSSVDPESAYPESEVEIRDAWTQIHSKPTTAATVVTTSTSSISTTKTATALPALSTDSAAALANEYSLYSGVNNIHAMLASPNSPLAGQKAFYDGEFEWEDEEEDLSKPYRMATVRRGGNVERVKVARGKHNFGH</sequence>
<evidence type="ECO:0000256" key="1">
    <source>
        <dbReference type="SAM" id="MobiDB-lite"/>
    </source>
</evidence>
<feature type="region of interest" description="Disordered" evidence="1">
    <location>
        <begin position="205"/>
        <end position="283"/>
    </location>
</feature>
<feature type="compositionally biased region" description="Polar residues" evidence="1">
    <location>
        <begin position="679"/>
        <end position="688"/>
    </location>
</feature>
<feature type="compositionally biased region" description="Low complexity" evidence="1">
    <location>
        <begin position="230"/>
        <end position="243"/>
    </location>
</feature>
<dbReference type="OrthoDB" id="10066232at2759"/>
<feature type="region of interest" description="Disordered" evidence="1">
    <location>
        <begin position="85"/>
        <end position="171"/>
    </location>
</feature>
<proteinExistence type="predicted"/>
<feature type="compositionally biased region" description="Polar residues" evidence="1">
    <location>
        <begin position="205"/>
        <end position="214"/>
    </location>
</feature>